<comment type="caution">
    <text evidence="5">The sequence shown here is derived from an EMBL/GenBank/DDBJ whole genome shotgun (WGS) entry which is preliminary data.</text>
</comment>
<feature type="domain" description="RRM" evidence="4">
    <location>
        <begin position="235"/>
        <end position="312"/>
    </location>
</feature>
<dbReference type="Proteomes" id="UP000298416">
    <property type="component" value="Unassembled WGS sequence"/>
</dbReference>
<reference evidence="5" key="2">
    <citation type="submission" date="2020-08" db="EMBL/GenBank/DDBJ databases">
        <title>Plant Genome Project.</title>
        <authorList>
            <person name="Zhang R.-G."/>
        </authorList>
    </citation>
    <scope>NUCLEOTIDE SEQUENCE</scope>
    <source>
        <strain evidence="5">Huo1</strain>
        <tissue evidence="5">Leaf</tissue>
    </source>
</reference>
<dbReference type="InterPro" id="IPR000504">
    <property type="entry name" value="RRM_dom"/>
</dbReference>
<sequence length="585" mass="63059">MSFVGDRDGNDGVCERITGSCPNKASNLKWGLNSHAQHTLMDSFTDEAKLFIGGIAWDTTEERLRDHFSHYGEVAHAVVMRDRVTSQPRGFGFVVFSDPSIIPSVLQQTHNIDGRTVILSHRLSCLPNRIYLWALFALANCSTLMDEGSSPFVQFSLSNVFPTLSLDLHFCCNVWNSEMTDYVSVEIDLSADLGCFWFPGVEAKRAMSREQQQTMKTGSNSSGGNFVGSDNLKSKKIFVGGLPSTLTEDEFRGYFQDFGSVTDVVIMNDSNTGRPRGFGFISFTTEDSVDRVLQKTFHELKGKLVEVKRALPKDAVTGAGSRGNSRGYGSHFSSNESYNSPLPSSRMLQQTQPTNGGYQPNQPTSGGYQQGQPTSIGYPPYSVYGGASYGYAGNSNPGYGAYGGYDVGGHGSANAGYSGPAGVYGNLGSPNTDFLKNQWSSQQAGYGASGYGQTGNYGASVPWSNASRSGASGYAQAGRPPSGASQYVNKGYNFNGMQMEERGPVGGTGDYTNDGTVDLKGRPVLISSTGKWKACYFIVGYEVFERMAYYGIASNLGMVLLTLVVSLPALRPLSCVDGVKDQDCD</sequence>
<organism evidence="5">
    <name type="scientific">Salvia splendens</name>
    <name type="common">Scarlet sage</name>
    <dbReference type="NCBI Taxonomy" id="180675"/>
    <lineage>
        <taxon>Eukaryota</taxon>
        <taxon>Viridiplantae</taxon>
        <taxon>Streptophyta</taxon>
        <taxon>Embryophyta</taxon>
        <taxon>Tracheophyta</taxon>
        <taxon>Spermatophyta</taxon>
        <taxon>Magnoliopsida</taxon>
        <taxon>eudicotyledons</taxon>
        <taxon>Gunneridae</taxon>
        <taxon>Pentapetalae</taxon>
        <taxon>asterids</taxon>
        <taxon>lamiids</taxon>
        <taxon>Lamiales</taxon>
        <taxon>Lamiaceae</taxon>
        <taxon>Nepetoideae</taxon>
        <taxon>Mentheae</taxon>
        <taxon>Salviinae</taxon>
        <taxon>Salvia</taxon>
        <taxon>Salvia subgen. Calosphace</taxon>
        <taxon>core Calosphace</taxon>
    </lineage>
</organism>
<reference evidence="5" key="1">
    <citation type="submission" date="2018-01" db="EMBL/GenBank/DDBJ databases">
        <authorList>
            <person name="Mao J.F."/>
        </authorList>
    </citation>
    <scope>NUCLEOTIDE SEQUENCE</scope>
    <source>
        <strain evidence="5">Huo1</strain>
        <tissue evidence="5">Leaf</tissue>
    </source>
</reference>
<proteinExistence type="inferred from homology"/>
<accession>A0A8X8Y9T7</accession>
<keyword evidence="6" id="KW-1185">Reference proteome</keyword>
<comment type="similarity">
    <text evidence="1">Belongs to the major facilitator superfamily. Phosphate:H(+) symporter (TC 2.A.1.9) family.</text>
</comment>
<dbReference type="CDD" id="cd12330">
    <property type="entry name" value="RRM2_Hrp1p"/>
    <property type="match status" value="1"/>
</dbReference>
<keyword evidence="2" id="KW-0694">RNA-binding</keyword>
<dbReference type="Pfam" id="PF00076">
    <property type="entry name" value="RRM_1"/>
    <property type="match status" value="2"/>
</dbReference>
<dbReference type="SMART" id="SM00360">
    <property type="entry name" value="RRM"/>
    <property type="match status" value="2"/>
</dbReference>
<dbReference type="InterPro" id="IPR053260">
    <property type="entry name" value="hnRNP"/>
</dbReference>
<evidence type="ECO:0000256" key="2">
    <source>
        <dbReference type="PROSITE-ProRule" id="PRU00176"/>
    </source>
</evidence>
<dbReference type="Gene3D" id="1.20.1250.20">
    <property type="entry name" value="MFS general substrate transporter like domains"/>
    <property type="match status" value="1"/>
</dbReference>
<dbReference type="PANTHER" id="PTHR48035">
    <property type="entry name" value="HETEROGENEOUS NUCLEAR RIBONUCLEOPROTEIN 1"/>
    <property type="match status" value="1"/>
</dbReference>
<dbReference type="InterPro" id="IPR036259">
    <property type="entry name" value="MFS_trans_sf"/>
</dbReference>
<dbReference type="AlphaFoldDB" id="A0A8X8Y9T7"/>
<dbReference type="GO" id="GO:0003723">
    <property type="term" value="F:RNA binding"/>
    <property type="evidence" value="ECO:0007669"/>
    <property type="project" value="UniProtKB-UniRule"/>
</dbReference>
<evidence type="ECO:0000256" key="1">
    <source>
        <dbReference type="ARBA" id="ARBA00044504"/>
    </source>
</evidence>
<gene>
    <name evidence="5" type="ORF">SASPL_107129</name>
</gene>
<dbReference type="PROSITE" id="PS50102">
    <property type="entry name" value="RRM"/>
    <property type="match status" value="2"/>
</dbReference>
<feature type="region of interest" description="Disordered" evidence="3">
    <location>
        <begin position="315"/>
        <end position="374"/>
    </location>
</feature>
<dbReference type="Gene3D" id="3.30.70.330">
    <property type="match status" value="2"/>
</dbReference>
<evidence type="ECO:0000313" key="5">
    <source>
        <dbReference type="EMBL" id="KAG6429090.1"/>
    </source>
</evidence>
<dbReference type="SUPFAM" id="SSF54928">
    <property type="entry name" value="RNA-binding domain, RBD"/>
    <property type="match status" value="2"/>
</dbReference>
<name>A0A8X8Y9T7_SALSN</name>
<evidence type="ECO:0000259" key="4">
    <source>
        <dbReference type="PROSITE" id="PS50102"/>
    </source>
</evidence>
<dbReference type="InterPro" id="IPR012677">
    <property type="entry name" value="Nucleotide-bd_a/b_plait_sf"/>
</dbReference>
<evidence type="ECO:0000313" key="6">
    <source>
        <dbReference type="Proteomes" id="UP000298416"/>
    </source>
</evidence>
<dbReference type="EMBL" id="PNBA02000003">
    <property type="protein sequence ID" value="KAG6429090.1"/>
    <property type="molecule type" value="Genomic_DNA"/>
</dbReference>
<evidence type="ECO:0000256" key="3">
    <source>
        <dbReference type="SAM" id="MobiDB-lite"/>
    </source>
</evidence>
<feature type="domain" description="RRM" evidence="4">
    <location>
        <begin position="48"/>
        <end position="122"/>
    </location>
</feature>
<protein>
    <recommendedName>
        <fullName evidence="4">RRM domain-containing protein</fullName>
    </recommendedName>
</protein>
<dbReference type="InterPro" id="IPR035979">
    <property type="entry name" value="RBD_domain_sf"/>
</dbReference>
<dbReference type="PANTHER" id="PTHR48035:SF4">
    <property type="entry name" value="RRM DOMAIN-CONTAINING PROTEIN"/>
    <property type="match status" value="1"/>
</dbReference>
<feature type="compositionally biased region" description="Polar residues" evidence="3">
    <location>
        <begin position="331"/>
        <end position="374"/>
    </location>
</feature>